<accession>A0A2P2JZ90</accession>
<proteinExistence type="predicted"/>
<dbReference type="AlphaFoldDB" id="A0A2P2JZ90"/>
<organism evidence="1">
    <name type="scientific">Rhizophora mucronata</name>
    <name type="common">Asiatic mangrove</name>
    <dbReference type="NCBI Taxonomy" id="61149"/>
    <lineage>
        <taxon>Eukaryota</taxon>
        <taxon>Viridiplantae</taxon>
        <taxon>Streptophyta</taxon>
        <taxon>Embryophyta</taxon>
        <taxon>Tracheophyta</taxon>
        <taxon>Spermatophyta</taxon>
        <taxon>Magnoliopsida</taxon>
        <taxon>eudicotyledons</taxon>
        <taxon>Gunneridae</taxon>
        <taxon>Pentapetalae</taxon>
        <taxon>rosids</taxon>
        <taxon>fabids</taxon>
        <taxon>Malpighiales</taxon>
        <taxon>Rhizophoraceae</taxon>
        <taxon>Rhizophora</taxon>
    </lineage>
</organism>
<dbReference type="EMBL" id="GGEC01018303">
    <property type="protein sequence ID" value="MBW98786.1"/>
    <property type="molecule type" value="Transcribed_RNA"/>
</dbReference>
<name>A0A2P2JZ90_RHIMU</name>
<sequence>MLNLKNKKSFVDIKFEDINQLRIIKRCKIEHPIDSNQESTISSS</sequence>
<reference evidence="1" key="1">
    <citation type="submission" date="2018-02" db="EMBL/GenBank/DDBJ databases">
        <title>Rhizophora mucronata_Transcriptome.</title>
        <authorList>
            <person name="Meera S.P."/>
            <person name="Sreeshan A."/>
            <person name="Augustine A."/>
        </authorList>
    </citation>
    <scope>NUCLEOTIDE SEQUENCE</scope>
    <source>
        <tissue evidence="1">Leaf</tissue>
    </source>
</reference>
<protein>
    <submittedName>
        <fullName evidence="1">Uncharacterized protein</fullName>
    </submittedName>
</protein>
<evidence type="ECO:0000313" key="1">
    <source>
        <dbReference type="EMBL" id="MBW98786.1"/>
    </source>
</evidence>